<dbReference type="Pfam" id="PF10091">
    <property type="entry name" value="Glycoamylase"/>
    <property type="match status" value="1"/>
</dbReference>
<evidence type="ECO:0000259" key="1">
    <source>
        <dbReference type="Pfam" id="PF10091"/>
    </source>
</evidence>
<accession>A0A6G4WKI1</accession>
<organism evidence="2 3">
    <name type="scientific">Allomesorhizobium camelthorni</name>
    <dbReference type="NCBI Taxonomy" id="475069"/>
    <lineage>
        <taxon>Bacteria</taxon>
        <taxon>Pseudomonadati</taxon>
        <taxon>Pseudomonadota</taxon>
        <taxon>Alphaproteobacteria</taxon>
        <taxon>Hyphomicrobiales</taxon>
        <taxon>Phyllobacteriaceae</taxon>
        <taxon>Allomesorhizobium</taxon>
    </lineage>
</organism>
<evidence type="ECO:0000313" key="3">
    <source>
        <dbReference type="Proteomes" id="UP001642900"/>
    </source>
</evidence>
<dbReference type="InterPro" id="IPR016883">
    <property type="entry name" value="UCP028431"/>
</dbReference>
<feature type="domain" description="Glycoamylase-like" evidence="1">
    <location>
        <begin position="196"/>
        <end position="407"/>
    </location>
</feature>
<sequence length="435" mass="48640">MIPSTLQAPDLPANVHEFDDDALLDIVQQQTARYFWEGAHPVSGLALDRQKTTGAPANDLVAIGGSGFGIMAIIVAVERGWIERTAALSRLQGMLDFLESSPRYHGVFPHFINGRTGATIPFRRKDDGADLVETTFLFQGLICAREYFAGKATEEARLRHSVNALLSQAEWNWFTRGARQLMWHWSPNHGWAMDNPIRGWNECLLTFVLAAGTARHPIDPGIYHEGFAGGPDFRNGRDHYGIVLPLGMNSGGPLFFSHYSFCGLDPRGLNDRYADYWQQNLHHTQINYRHCVRNPHNHLGYGPDCWGLTASHGPRGYVARAPDRDFGVITPSAALSSFPYAPAEAMRALRGFLTKPRKRIWGRFGFVDAFCEGRNWYSRTYLAINQGPIIAMTENHRTGLLWRLFMGAPEVRRGLARLGFTGQHPDSINTSIHGG</sequence>
<reference evidence="2 3" key="1">
    <citation type="submission" date="2020-02" db="EMBL/GenBank/DDBJ databases">
        <title>Genome sequence of strain CCNWXJ40-4.</title>
        <authorList>
            <person name="Gao J."/>
            <person name="Sun J."/>
        </authorList>
    </citation>
    <scope>NUCLEOTIDE SEQUENCE [LARGE SCALE GENOMIC DNA]</scope>
    <source>
        <strain evidence="2 3">CCNWXJ 40-4</strain>
    </source>
</reference>
<evidence type="ECO:0000313" key="2">
    <source>
        <dbReference type="EMBL" id="NGO54620.1"/>
    </source>
</evidence>
<dbReference type="Gene3D" id="1.50.10.140">
    <property type="match status" value="1"/>
</dbReference>
<keyword evidence="3" id="KW-1185">Reference proteome</keyword>
<proteinExistence type="predicted"/>
<comment type="caution">
    <text evidence="2">The sequence shown here is derived from an EMBL/GenBank/DDBJ whole genome shotgun (WGS) entry which is preliminary data.</text>
</comment>
<dbReference type="EMBL" id="JAAKZF010000058">
    <property type="protein sequence ID" value="NGO54620.1"/>
    <property type="molecule type" value="Genomic_DNA"/>
</dbReference>
<protein>
    <submittedName>
        <fullName evidence="2">Beta-glucosidase</fullName>
    </submittedName>
</protein>
<name>A0A6G4WKI1_9HYPH</name>
<dbReference type="InterPro" id="IPR019282">
    <property type="entry name" value="Glycoamylase-like_cons_dom"/>
</dbReference>
<dbReference type="PIRSF" id="PIRSF028431">
    <property type="entry name" value="UCP028431"/>
    <property type="match status" value="1"/>
</dbReference>
<dbReference type="AlphaFoldDB" id="A0A6G4WKI1"/>
<dbReference type="Proteomes" id="UP001642900">
    <property type="component" value="Unassembled WGS sequence"/>
</dbReference>
<gene>
    <name evidence="2" type="ORF">G6N73_26430</name>
</gene>